<dbReference type="RefSeq" id="WP_131528480.1">
    <property type="nucleotide sequence ID" value="NZ_SJSO01000004.1"/>
</dbReference>
<keyword evidence="2" id="KW-1185">Reference proteome</keyword>
<name>A0A4R0PYY4_9SPHI</name>
<accession>A0A4R0PYY4</accession>
<protein>
    <submittedName>
        <fullName evidence="1">Uncharacterized protein</fullName>
    </submittedName>
</protein>
<sequence>MQIEGAIIKEQGQTFAVVIVKAHILSSNERENASRQFSKYFPGMPIILMAQNSRGIPTYYGRKDIVAFLSRLQISQIPWKKFTFG</sequence>
<dbReference type="EMBL" id="SJSO01000004">
    <property type="protein sequence ID" value="TCD28331.1"/>
    <property type="molecule type" value="Genomic_DNA"/>
</dbReference>
<gene>
    <name evidence="1" type="ORF">EZ456_06505</name>
</gene>
<evidence type="ECO:0000313" key="2">
    <source>
        <dbReference type="Proteomes" id="UP000293925"/>
    </source>
</evidence>
<dbReference type="Proteomes" id="UP000293925">
    <property type="component" value="Unassembled WGS sequence"/>
</dbReference>
<comment type="caution">
    <text evidence="1">The sequence shown here is derived from an EMBL/GenBank/DDBJ whole genome shotgun (WGS) entry which is preliminary data.</text>
</comment>
<proteinExistence type="predicted"/>
<evidence type="ECO:0000313" key="1">
    <source>
        <dbReference type="EMBL" id="TCD28331.1"/>
    </source>
</evidence>
<reference evidence="1 2" key="1">
    <citation type="submission" date="2019-02" db="EMBL/GenBank/DDBJ databases">
        <title>Pedobacter sp. RP-3-21 sp. nov., isolated from Arctic soil.</title>
        <authorList>
            <person name="Dahal R.H."/>
        </authorList>
    </citation>
    <scope>NUCLEOTIDE SEQUENCE [LARGE SCALE GENOMIC DNA]</scope>
    <source>
        <strain evidence="1 2">RP-3-21</strain>
    </source>
</reference>
<organism evidence="1 2">
    <name type="scientific">Pedobacter psychrodurus</name>
    <dbReference type="NCBI Taxonomy" id="2530456"/>
    <lineage>
        <taxon>Bacteria</taxon>
        <taxon>Pseudomonadati</taxon>
        <taxon>Bacteroidota</taxon>
        <taxon>Sphingobacteriia</taxon>
        <taxon>Sphingobacteriales</taxon>
        <taxon>Sphingobacteriaceae</taxon>
        <taxon>Pedobacter</taxon>
    </lineage>
</organism>
<dbReference type="AlphaFoldDB" id="A0A4R0PYY4"/>
<dbReference type="OrthoDB" id="960855at2"/>